<gene>
    <name evidence="1" type="ORF">JI435_421970</name>
</gene>
<dbReference type="EMBL" id="CP069040">
    <property type="protein sequence ID" value="QRD05059.1"/>
    <property type="molecule type" value="Genomic_DNA"/>
</dbReference>
<dbReference type="Proteomes" id="UP000663193">
    <property type="component" value="Chromosome 18"/>
</dbReference>
<evidence type="ECO:0000313" key="2">
    <source>
        <dbReference type="Proteomes" id="UP000663193"/>
    </source>
</evidence>
<evidence type="ECO:0000313" key="1">
    <source>
        <dbReference type="EMBL" id="QRD05059.1"/>
    </source>
</evidence>
<reference evidence="2" key="1">
    <citation type="journal article" date="2021" name="BMC Genomics">
        <title>Chromosome-level genome assembly and manually-curated proteome of model necrotroph Parastagonospora nodorum Sn15 reveals a genome-wide trove of candidate effector homologs, and redundancy of virulence-related functions within an accessory chromosome.</title>
        <authorList>
            <person name="Bertazzoni S."/>
            <person name="Jones D.A.B."/>
            <person name="Phan H.T."/>
            <person name="Tan K.-C."/>
            <person name="Hane J.K."/>
        </authorList>
    </citation>
    <scope>NUCLEOTIDE SEQUENCE [LARGE SCALE GENOMIC DNA]</scope>
    <source>
        <strain evidence="2">SN15 / ATCC MYA-4574 / FGSC 10173)</strain>
    </source>
</reference>
<name>A0A7U2I7P4_PHANO</name>
<keyword evidence="2" id="KW-1185">Reference proteome</keyword>
<sequence>MYQHRCPRNNLNPRTNRRATPRCLTRCSLGHPRLSHLSMFRHESLRAPLSRTTRFRINDPLCANCRNKHVQCFASTRLVEVSSGYARTLYAQLPSDGARTACFTAVHLCGLAR</sequence>
<proteinExistence type="predicted"/>
<protein>
    <submittedName>
        <fullName evidence="1">Uncharacterized protein</fullName>
    </submittedName>
</protein>
<dbReference type="AlphaFoldDB" id="A0A7U2I7P4"/>
<organism evidence="1 2">
    <name type="scientific">Phaeosphaeria nodorum (strain SN15 / ATCC MYA-4574 / FGSC 10173)</name>
    <name type="common">Glume blotch fungus</name>
    <name type="synonym">Parastagonospora nodorum</name>
    <dbReference type="NCBI Taxonomy" id="321614"/>
    <lineage>
        <taxon>Eukaryota</taxon>
        <taxon>Fungi</taxon>
        <taxon>Dikarya</taxon>
        <taxon>Ascomycota</taxon>
        <taxon>Pezizomycotina</taxon>
        <taxon>Dothideomycetes</taxon>
        <taxon>Pleosporomycetidae</taxon>
        <taxon>Pleosporales</taxon>
        <taxon>Pleosporineae</taxon>
        <taxon>Phaeosphaeriaceae</taxon>
        <taxon>Parastagonospora</taxon>
    </lineage>
</organism>
<accession>A0A7U2I7P4</accession>
<dbReference type="VEuPathDB" id="FungiDB:JI435_421970"/>